<gene>
    <name evidence="5" type="ORF">SO694_00028333</name>
</gene>
<dbReference type="GO" id="GO:0008168">
    <property type="term" value="F:methyltransferase activity"/>
    <property type="evidence" value="ECO:0007669"/>
    <property type="project" value="UniProtKB-KW"/>
</dbReference>
<keyword evidence="2 5" id="KW-0489">Methyltransferase</keyword>
<dbReference type="Gene3D" id="3.40.50.150">
    <property type="entry name" value="Vaccinia Virus protein VP39"/>
    <property type="match status" value="1"/>
</dbReference>
<evidence type="ECO:0000256" key="4">
    <source>
        <dbReference type="ARBA" id="ARBA00022691"/>
    </source>
</evidence>
<evidence type="ECO:0000256" key="3">
    <source>
        <dbReference type="ARBA" id="ARBA00022679"/>
    </source>
</evidence>
<dbReference type="GO" id="GO:0032259">
    <property type="term" value="P:methylation"/>
    <property type="evidence" value="ECO:0007669"/>
    <property type="project" value="UniProtKB-KW"/>
</dbReference>
<evidence type="ECO:0000256" key="1">
    <source>
        <dbReference type="ARBA" id="ARBA00022553"/>
    </source>
</evidence>
<keyword evidence="3" id="KW-0808">Transferase</keyword>
<keyword evidence="6" id="KW-1185">Reference proteome</keyword>
<name>A0ABR1FVL5_AURAN</name>
<reference evidence="5 6" key="1">
    <citation type="submission" date="2024-03" db="EMBL/GenBank/DDBJ databases">
        <title>Aureococcus anophagefferens CCMP1851 and Kratosvirus quantuckense: Draft genome of a second virus-susceptible host strain in the model system.</title>
        <authorList>
            <person name="Chase E."/>
            <person name="Truchon A.R."/>
            <person name="Schepens W."/>
            <person name="Wilhelm S.W."/>
        </authorList>
    </citation>
    <scope>NUCLEOTIDE SEQUENCE [LARGE SCALE GENOMIC DNA]</scope>
    <source>
        <strain evidence="5 6">CCMP1851</strain>
    </source>
</reference>
<dbReference type="PANTHER" id="PTHR32183">
    <property type="match status" value="1"/>
</dbReference>
<dbReference type="PANTHER" id="PTHR32183:SF6">
    <property type="entry name" value="CYSTEINE SULFINATE DESULFINASE_CYSTEINE DESULFURASE AND RELATED ENZYMES"/>
    <property type="match status" value="1"/>
</dbReference>
<evidence type="ECO:0000313" key="5">
    <source>
        <dbReference type="EMBL" id="KAK7239646.1"/>
    </source>
</evidence>
<dbReference type="Pfam" id="PF05724">
    <property type="entry name" value="TPMT"/>
    <property type="match status" value="1"/>
</dbReference>
<dbReference type="EMBL" id="JBBJCI010000223">
    <property type="protein sequence ID" value="KAK7239646.1"/>
    <property type="molecule type" value="Genomic_DNA"/>
</dbReference>
<organism evidence="5 6">
    <name type="scientific">Aureococcus anophagefferens</name>
    <name type="common">Harmful bloom alga</name>
    <dbReference type="NCBI Taxonomy" id="44056"/>
    <lineage>
        <taxon>Eukaryota</taxon>
        <taxon>Sar</taxon>
        <taxon>Stramenopiles</taxon>
        <taxon>Ochrophyta</taxon>
        <taxon>Pelagophyceae</taxon>
        <taxon>Pelagomonadales</taxon>
        <taxon>Pelagomonadaceae</taxon>
        <taxon>Aureococcus</taxon>
    </lineage>
</organism>
<protein>
    <submittedName>
        <fullName evidence="5">Thiol methyltransferase</fullName>
    </submittedName>
</protein>
<keyword evidence="4" id="KW-0949">S-adenosyl-L-methionine</keyword>
<dbReference type="Proteomes" id="UP001363151">
    <property type="component" value="Unassembled WGS sequence"/>
</dbReference>
<dbReference type="InterPro" id="IPR008854">
    <property type="entry name" value="TPMT"/>
</dbReference>
<proteinExistence type="predicted"/>
<dbReference type="PROSITE" id="PS51585">
    <property type="entry name" value="SAM_MT_TPMT"/>
    <property type="match status" value="1"/>
</dbReference>
<dbReference type="InterPro" id="IPR029063">
    <property type="entry name" value="SAM-dependent_MTases_sf"/>
</dbReference>
<accession>A0ABR1FVL5</accession>
<dbReference type="SUPFAM" id="SSF53335">
    <property type="entry name" value="S-adenosyl-L-methionine-dependent methyltransferases"/>
    <property type="match status" value="1"/>
</dbReference>
<keyword evidence="1" id="KW-0597">Phosphoprotein</keyword>
<evidence type="ECO:0000313" key="6">
    <source>
        <dbReference type="Proteomes" id="UP001363151"/>
    </source>
</evidence>
<dbReference type="CDD" id="cd02440">
    <property type="entry name" value="AdoMet_MTases"/>
    <property type="match status" value="1"/>
</dbReference>
<evidence type="ECO:0000256" key="2">
    <source>
        <dbReference type="ARBA" id="ARBA00022603"/>
    </source>
</evidence>
<comment type="caution">
    <text evidence="5">The sequence shown here is derived from an EMBL/GenBank/DDBJ whole genome shotgun (WGS) entry which is preliminary data.</text>
</comment>
<sequence>MASKDGDAANKFLFSFSASTHNNDAAKEGSSPYWDELWKGGMPAGEAFDAPAGCEALRRYLETMDLKGDEVALIPGAGRGHDAIVLAAHVGRVVSLDMSPHAIAAAKAWHAEQASPGVDKVEFVEGDFFEHEGAYDVIFDCTFLCALHPRARERWAKQETKLLKPGGRVISLVFPIESSMRTSAIQLVRYYMAGPPYTISTALVEQLLNAEADYETEHCSAEHPHLAGNPMGATSALLVLKKK</sequence>